<keyword evidence="2 5" id="KW-0689">Ribosomal protein</keyword>
<evidence type="ECO:0000313" key="8">
    <source>
        <dbReference type="Proteomes" id="UP000220102"/>
    </source>
</evidence>
<dbReference type="HAMAP" id="MF_00532_B">
    <property type="entry name" value="Ribosomal_uS9_B"/>
    <property type="match status" value="1"/>
</dbReference>
<dbReference type="FunFam" id="3.30.230.10:FF:000001">
    <property type="entry name" value="30S ribosomal protein S9"/>
    <property type="match status" value="1"/>
</dbReference>
<dbReference type="GO" id="GO:0003723">
    <property type="term" value="F:RNA binding"/>
    <property type="evidence" value="ECO:0007669"/>
    <property type="project" value="TreeGrafter"/>
</dbReference>
<gene>
    <name evidence="5" type="primary">rpsI</name>
    <name evidence="7" type="ORF">CRI94_13560</name>
</gene>
<dbReference type="Proteomes" id="UP000220102">
    <property type="component" value="Unassembled WGS sequence"/>
</dbReference>
<evidence type="ECO:0000256" key="3">
    <source>
        <dbReference type="ARBA" id="ARBA00023274"/>
    </source>
</evidence>
<comment type="caution">
    <text evidence="7">The sequence shown here is derived from an EMBL/GenBank/DDBJ whole genome shotgun (WGS) entry which is preliminary data.</text>
</comment>
<accession>A0A2A8CVX8</accession>
<dbReference type="PROSITE" id="PS00360">
    <property type="entry name" value="RIBOSOMAL_S9"/>
    <property type="match status" value="1"/>
</dbReference>
<evidence type="ECO:0000256" key="2">
    <source>
        <dbReference type="ARBA" id="ARBA00022980"/>
    </source>
</evidence>
<sequence>MATLTQFQAVGRRKTSTARVYLRPGDGTSFEVNGRDASEYFPVAWRRRSLDQPFSVTDMIGNFDVKVTVSGGGLTGQAEAIRLGVARALVKYDEELRGPLREAGFLTRDDRMVERKKYGQPKARKKSQYSKR</sequence>
<dbReference type="NCBIfam" id="NF001099">
    <property type="entry name" value="PRK00132.1"/>
    <property type="match status" value="1"/>
</dbReference>
<evidence type="ECO:0000256" key="5">
    <source>
        <dbReference type="HAMAP-Rule" id="MF_00532"/>
    </source>
</evidence>
<protein>
    <recommendedName>
        <fullName evidence="4 5">Small ribosomal subunit protein uS9</fullName>
    </recommendedName>
</protein>
<dbReference type="InterPro" id="IPR020568">
    <property type="entry name" value="Ribosomal_Su5_D2-typ_SF"/>
</dbReference>
<proteinExistence type="inferred from homology"/>
<dbReference type="RefSeq" id="WP_098076791.1">
    <property type="nucleotide sequence ID" value="NZ_PDEQ01000007.1"/>
</dbReference>
<dbReference type="OrthoDB" id="9803965at2"/>
<dbReference type="GO" id="GO:0015935">
    <property type="term" value="C:small ribosomal subunit"/>
    <property type="evidence" value="ECO:0007669"/>
    <property type="project" value="TreeGrafter"/>
</dbReference>
<evidence type="ECO:0000313" key="7">
    <source>
        <dbReference type="EMBL" id="PEN12548.1"/>
    </source>
</evidence>
<dbReference type="EMBL" id="PDEQ01000007">
    <property type="protein sequence ID" value="PEN12548.1"/>
    <property type="molecule type" value="Genomic_DNA"/>
</dbReference>
<dbReference type="SUPFAM" id="SSF54211">
    <property type="entry name" value="Ribosomal protein S5 domain 2-like"/>
    <property type="match status" value="1"/>
</dbReference>
<dbReference type="GO" id="GO:0003735">
    <property type="term" value="F:structural constituent of ribosome"/>
    <property type="evidence" value="ECO:0007669"/>
    <property type="project" value="InterPro"/>
</dbReference>
<dbReference type="GO" id="GO:0005737">
    <property type="term" value="C:cytoplasm"/>
    <property type="evidence" value="ECO:0007669"/>
    <property type="project" value="UniProtKB-ARBA"/>
</dbReference>
<comment type="similarity">
    <text evidence="1 5 6">Belongs to the universal ribosomal protein uS9 family.</text>
</comment>
<name>A0A2A8CVX8_9BACT</name>
<organism evidence="7 8">
    <name type="scientific">Longibacter salinarum</name>
    <dbReference type="NCBI Taxonomy" id="1850348"/>
    <lineage>
        <taxon>Bacteria</taxon>
        <taxon>Pseudomonadati</taxon>
        <taxon>Rhodothermota</taxon>
        <taxon>Rhodothermia</taxon>
        <taxon>Rhodothermales</taxon>
        <taxon>Salisaetaceae</taxon>
        <taxon>Longibacter</taxon>
    </lineage>
</organism>
<dbReference type="AlphaFoldDB" id="A0A2A8CVX8"/>
<dbReference type="GO" id="GO:0006412">
    <property type="term" value="P:translation"/>
    <property type="evidence" value="ECO:0007669"/>
    <property type="project" value="UniProtKB-UniRule"/>
</dbReference>
<dbReference type="Gene3D" id="3.30.230.10">
    <property type="match status" value="1"/>
</dbReference>
<dbReference type="InterPro" id="IPR000754">
    <property type="entry name" value="Ribosomal_uS9"/>
</dbReference>
<dbReference type="InterPro" id="IPR020574">
    <property type="entry name" value="Ribosomal_uS9_CS"/>
</dbReference>
<keyword evidence="8" id="KW-1185">Reference proteome</keyword>
<dbReference type="PANTHER" id="PTHR21569">
    <property type="entry name" value="RIBOSOMAL PROTEIN S9"/>
    <property type="match status" value="1"/>
</dbReference>
<dbReference type="Pfam" id="PF00380">
    <property type="entry name" value="Ribosomal_S9"/>
    <property type="match status" value="1"/>
</dbReference>
<dbReference type="InterPro" id="IPR014721">
    <property type="entry name" value="Ribsml_uS5_D2-typ_fold_subgr"/>
</dbReference>
<evidence type="ECO:0000256" key="4">
    <source>
        <dbReference type="ARBA" id="ARBA00035259"/>
    </source>
</evidence>
<dbReference type="PANTHER" id="PTHR21569:SF1">
    <property type="entry name" value="SMALL RIBOSOMAL SUBUNIT PROTEIN US9M"/>
    <property type="match status" value="1"/>
</dbReference>
<evidence type="ECO:0000256" key="1">
    <source>
        <dbReference type="ARBA" id="ARBA00005251"/>
    </source>
</evidence>
<reference evidence="7 8" key="1">
    <citation type="submission" date="2017-10" db="EMBL/GenBank/DDBJ databases">
        <title>Draft genome of Longibacter Salinarum.</title>
        <authorList>
            <person name="Goh K.M."/>
            <person name="Shamsir M.S."/>
            <person name="Lim S.W."/>
        </authorList>
    </citation>
    <scope>NUCLEOTIDE SEQUENCE [LARGE SCALE GENOMIC DNA]</scope>
    <source>
        <strain evidence="7 8">KCTC 52045</strain>
    </source>
</reference>
<dbReference type="InterPro" id="IPR023035">
    <property type="entry name" value="Ribosomal_uS9_bac/plastid"/>
</dbReference>
<evidence type="ECO:0000256" key="6">
    <source>
        <dbReference type="RuleBase" id="RU003815"/>
    </source>
</evidence>
<keyword evidence="3 5" id="KW-0687">Ribonucleoprotein</keyword>